<evidence type="ECO:0000259" key="8">
    <source>
        <dbReference type="PROSITE" id="PS51085"/>
    </source>
</evidence>
<dbReference type="Pfam" id="PF00970">
    <property type="entry name" value="FAD_binding_6"/>
    <property type="match status" value="1"/>
</dbReference>
<dbReference type="CDD" id="cd06185">
    <property type="entry name" value="PDR_like"/>
    <property type="match status" value="1"/>
</dbReference>
<evidence type="ECO:0000259" key="9">
    <source>
        <dbReference type="PROSITE" id="PS51384"/>
    </source>
</evidence>
<keyword evidence="3" id="KW-0001">2Fe-2S</keyword>
<sequence>MATAPHADFFDVEVTEIEAASDSVLALRLEHPQGDALPGWQPGAHVDVLLPNGLLRQYSLCSRPEDSFWRLGVLREPAGRGGSAWIHDELRPGTKLQVRGPRNNFALEPAGRYLFIAGGIGITPILPMVRQAEAAGADWTLLYLGRSRTSMAFRDELVGYGDRVRFHADDESGIFPLQPLLAGLDPAAQVYACGPAPLLNALDTLTADWSGRYHFERFTAAPEAAGAPAKEDTEFVVETADGTEITVPADTTILQALMDAGVPVLNSCREGICGTCETPVISGEIDHRDALLSDEERAAGDTMMICVSRCRGRRLVLDI</sequence>
<dbReference type="Gene3D" id="3.10.20.30">
    <property type="match status" value="1"/>
</dbReference>
<comment type="caution">
    <text evidence="10">The sequence shown here is derived from an EMBL/GenBank/DDBJ whole genome shotgun (WGS) entry which is preliminary data.</text>
</comment>
<dbReference type="InterPro" id="IPR036010">
    <property type="entry name" value="2Fe-2S_ferredoxin-like_sf"/>
</dbReference>
<dbReference type="InterPro" id="IPR050415">
    <property type="entry name" value="MRET"/>
</dbReference>
<proteinExistence type="predicted"/>
<dbReference type="SUPFAM" id="SSF54292">
    <property type="entry name" value="2Fe-2S ferredoxin-like"/>
    <property type="match status" value="1"/>
</dbReference>
<dbReference type="Gene3D" id="3.40.50.80">
    <property type="entry name" value="Nucleotide-binding domain of ferredoxin-NADP reductase (FNR) module"/>
    <property type="match status" value="1"/>
</dbReference>
<evidence type="ECO:0000256" key="7">
    <source>
        <dbReference type="ARBA" id="ARBA00023014"/>
    </source>
</evidence>
<evidence type="ECO:0000256" key="5">
    <source>
        <dbReference type="ARBA" id="ARBA00023002"/>
    </source>
</evidence>
<dbReference type="InterPro" id="IPR006058">
    <property type="entry name" value="2Fe2S_fd_BS"/>
</dbReference>
<evidence type="ECO:0000313" key="10">
    <source>
        <dbReference type="EMBL" id="MCG2622490.1"/>
    </source>
</evidence>
<dbReference type="InterPro" id="IPR039261">
    <property type="entry name" value="FNR_nucleotide-bd"/>
</dbReference>
<reference evidence="10" key="1">
    <citation type="submission" date="2022-01" db="EMBL/GenBank/DDBJ databases">
        <authorList>
            <person name="Jo J.-H."/>
            <person name="Im W.-T."/>
        </authorList>
    </citation>
    <scope>NUCLEOTIDE SEQUENCE</scope>
    <source>
        <strain evidence="10">I2-34</strain>
    </source>
</reference>
<feature type="domain" description="FAD-binding FR-type" evidence="9">
    <location>
        <begin position="7"/>
        <end position="108"/>
    </location>
</feature>
<dbReference type="SUPFAM" id="SSF52343">
    <property type="entry name" value="Ferredoxin reductase-like, C-terminal NADP-linked domain"/>
    <property type="match status" value="1"/>
</dbReference>
<dbReference type="PRINTS" id="PR00409">
    <property type="entry name" value="PHDIOXRDTASE"/>
</dbReference>
<evidence type="ECO:0000256" key="4">
    <source>
        <dbReference type="ARBA" id="ARBA00022723"/>
    </source>
</evidence>
<evidence type="ECO:0000256" key="2">
    <source>
        <dbReference type="ARBA" id="ARBA00022630"/>
    </source>
</evidence>
<dbReference type="PANTHER" id="PTHR47354">
    <property type="entry name" value="NADH OXIDOREDUCTASE HCR"/>
    <property type="match status" value="1"/>
</dbReference>
<keyword evidence="7" id="KW-0411">Iron-sulfur</keyword>
<dbReference type="InterPro" id="IPR001041">
    <property type="entry name" value="2Fe-2S_ferredoxin-type"/>
</dbReference>
<evidence type="ECO:0000256" key="6">
    <source>
        <dbReference type="ARBA" id="ARBA00023004"/>
    </source>
</evidence>
<name>A0ABS9L764_9MICC</name>
<dbReference type="RefSeq" id="WP_237820849.1">
    <property type="nucleotide sequence ID" value="NZ_JAKLTQ010000007.1"/>
</dbReference>
<accession>A0ABS9L764</accession>
<protein>
    <submittedName>
        <fullName evidence="10">PDR/VanB family oxidoreductase</fullName>
    </submittedName>
</protein>
<dbReference type="PROSITE" id="PS00197">
    <property type="entry name" value="2FE2S_FER_1"/>
    <property type="match status" value="1"/>
</dbReference>
<dbReference type="CDD" id="cd00207">
    <property type="entry name" value="fer2"/>
    <property type="match status" value="1"/>
</dbReference>
<dbReference type="SUPFAM" id="SSF63380">
    <property type="entry name" value="Riboflavin synthase domain-like"/>
    <property type="match status" value="1"/>
</dbReference>
<evidence type="ECO:0000313" key="11">
    <source>
        <dbReference type="Proteomes" id="UP001165368"/>
    </source>
</evidence>
<dbReference type="InterPro" id="IPR017938">
    <property type="entry name" value="Riboflavin_synthase-like_b-brl"/>
</dbReference>
<dbReference type="PROSITE" id="PS51384">
    <property type="entry name" value="FAD_FR"/>
    <property type="match status" value="1"/>
</dbReference>
<feature type="domain" description="2Fe-2S ferredoxin-type" evidence="8">
    <location>
        <begin position="233"/>
        <end position="319"/>
    </location>
</feature>
<keyword evidence="6" id="KW-0408">Iron</keyword>
<dbReference type="Gene3D" id="2.40.30.10">
    <property type="entry name" value="Translation factors"/>
    <property type="match status" value="1"/>
</dbReference>
<dbReference type="PROSITE" id="PS51085">
    <property type="entry name" value="2FE2S_FER_2"/>
    <property type="match status" value="1"/>
</dbReference>
<keyword evidence="4" id="KW-0479">Metal-binding</keyword>
<dbReference type="InterPro" id="IPR017927">
    <property type="entry name" value="FAD-bd_FR_type"/>
</dbReference>
<organism evidence="10 11">
    <name type="scientific">Arthrobacter hankyongi</name>
    <dbReference type="NCBI Taxonomy" id="2904801"/>
    <lineage>
        <taxon>Bacteria</taxon>
        <taxon>Bacillati</taxon>
        <taxon>Actinomycetota</taxon>
        <taxon>Actinomycetes</taxon>
        <taxon>Micrococcales</taxon>
        <taxon>Micrococcaceae</taxon>
        <taxon>Arthrobacter</taxon>
    </lineage>
</organism>
<dbReference type="EMBL" id="JAKLTQ010000007">
    <property type="protein sequence ID" value="MCG2622490.1"/>
    <property type="molecule type" value="Genomic_DNA"/>
</dbReference>
<dbReference type="InterPro" id="IPR012675">
    <property type="entry name" value="Beta-grasp_dom_sf"/>
</dbReference>
<dbReference type="PANTHER" id="PTHR47354:SF1">
    <property type="entry name" value="CARNITINE MONOOXYGENASE REDUCTASE SUBUNIT"/>
    <property type="match status" value="1"/>
</dbReference>
<evidence type="ECO:0000256" key="3">
    <source>
        <dbReference type="ARBA" id="ARBA00022714"/>
    </source>
</evidence>
<dbReference type="InterPro" id="IPR008333">
    <property type="entry name" value="Cbr1-like_FAD-bd_dom"/>
</dbReference>
<dbReference type="Proteomes" id="UP001165368">
    <property type="component" value="Unassembled WGS sequence"/>
</dbReference>
<keyword evidence="5" id="KW-0560">Oxidoreductase</keyword>
<keyword evidence="11" id="KW-1185">Reference proteome</keyword>
<comment type="cofactor">
    <cofactor evidence="1">
        <name>FAD</name>
        <dbReference type="ChEBI" id="CHEBI:57692"/>
    </cofactor>
</comment>
<dbReference type="Pfam" id="PF00111">
    <property type="entry name" value="Fer2"/>
    <property type="match status" value="1"/>
</dbReference>
<evidence type="ECO:0000256" key="1">
    <source>
        <dbReference type="ARBA" id="ARBA00001974"/>
    </source>
</evidence>
<gene>
    <name evidence="10" type="ORF">LVY72_11250</name>
</gene>
<keyword evidence="2" id="KW-0285">Flavoprotein</keyword>